<reference evidence="1 2" key="1">
    <citation type="submission" date="2019-12" db="EMBL/GenBank/DDBJ databases">
        <authorList>
            <person name="Alioto T."/>
            <person name="Alioto T."/>
            <person name="Gomez Garrido J."/>
        </authorList>
    </citation>
    <scope>NUCLEOTIDE SEQUENCE [LARGE SCALE GENOMIC DNA]</scope>
</reference>
<evidence type="ECO:0000313" key="2">
    <source>
        <dbReference type="Proteomes" id="UP000594638"/>
    </source>
</evidence>
<keyword evidence="2" id="KW-1185">Reference proteome</keyword>
<dbReference type="Proteomes" id="UP000594638">
    <property type="component" value="Unassembled WGS sequence"/>
</dbReference>
<gene>
    <name evidence="1" type="ORF">OLEA9_A090952</name>
</gene>
<sequence length="115" mass="13098">MIFGKKEAMALKSILPSPESYGNDAVEFDGKEVTILEDVVRQPASEMANEELFIVLSNSMDHRFSEDADPDVQLVLQHYIEAYKKQYPTELVFDGEHKMFCADDLTVAEFDIEEC</sequence>
<dbReference type="Gramene" id="OE9A090952T1">
    <property type="protein sequence ID" value="OE9A090952C1"/>
    <property type="gene ID" value="OE9A090952"/>
</dbReference>
<dbReference type="EMBL" id="CACTIH010009327">
    <property type="protein sequence ID" value="CAA3029715.1"/>
    <property type="molecule type" value="Genomic_DNA"/>
</dbReference>
<organism evidence="1 2">
    <name type="scientific">Olea europaea subsp. europaea</name>
    <dbReference type="NCBI Taxonomy" id="158383"/>
    <lineage>
        <taxon>Eukaryota</taxon>
        <taxon>Viridiplantae</taxon>
        <taxon>Streptophyta</taxon>
        <taxon>Embryophyta</taxon>
        <taxon>Tracheophyta</taxon>
        <taxon>Spermatophyta</taxon>
        <taxon>Magnoliopsida</taxon>
        <taxon>eudicotyledons</taxon>
        <taxon>Gunneridae</taxon>
        <taxon>Pentapetalae</taxon>
        <taxon>asterids</taxon>
        <taxon>lamiids</taxon>
        <taxon>Lamiales</taxon>
        <taxon>Oleaceae</taxon>
        <taxon>Oleeae</taxon>
        <taxon>Olea</taxon>
    </lineage>
</organism>
<dbReference type="OrthoDB" id="1929441at2759"/>
<comment type="caution">
    <text evidence="1">The sequence shown here is derived from an EMBL/GenBank/DDBJ whole genome shotgun (WGS) entry which is preliminary data.</text>
</comment>
<proteinExistence type="predicted"/>
<evidence type="ECO:0000313" key="1">
    <source>
        <dbReference type="EMBL" id="CAA3029715.1"/>
    </source>
</evidence>
<protein>
    <submittedName>
        <fullName evidence="1">Uncharacterized protein</fullName>
    </submittedName>
</protein>
<accession>A0A8S0VHN2</accession>
<dbReference type="AlphaFoldDB" id="A0A8S0VHN2"/>
<name>A0A8S0VHN2_OLEEU</name>